<dbReference type="PROSITE" id="PS01124">
    <property type="entry name" value="HTH_ARAC_FAMILY_2"/>
    <property type="match status" value="1"/>
</dbReference>
<dbReference type="PANTHER" id="PTHR43280:SF30">
    <property type="entry name" value="MMSAB OPERON REGULATORY PROTEIN"/>
    <property type="match status" value="1"/>
</dbReference>
<proteinExistence type="predicted"/>
<evidence type="ECO:0000313" key="6">
    <source>
        <dbReference type="Proteomes" id="UP000678895"/>
    </source>
</evidence>
<evidence type="ECO:0000256" key="1">
    <source>
        <dbReference type="ARBA" id="ARBA00023015"/>
    </source>
</evidence>
<accession>A0A920CLG4</accession>
<evidence type="ECO:0000259" key="4">
    <source>
        <dbReference type="PROSITE" id="PS01124"/>
    </source>
</evidence>
<keyword evidence="2" id="KW-0238">DNA-binding</keyword>
<dbReference type="InterPro" id="IPR037923">
    <property type="entry name" value="HTH-like"/>
</dbReference>
<dbReference type="InterPro" id="IPR003313">
    <property type="entry name" value="AraC-bd"/>
</dbReference>
<keyword evidence="6" id="KW-1185">Reference proteome</keyword>
<dbReference type="GO" id="GO:0003700">
    <property type="term" value="F:DNA-binding transcription factor activity"/>
    <property type="evidence" value="ECO:0007669"/>
    <property type="project" value="InterPro"/>
</dbReference>
<dbReference type="SUPFAM" id="SSF51215">
    <property type="entry name" value="Regulatory protein AraC"/>
    <property type="match status" value="1"/>
</dbReference>
<feature type="domain" description="HTH araC/xylS-type" evidence="4">
    <location>
        <begin position="170"/>
        <end position="269"/>
    </location>
</feature>
<dbReference type="PRINTS" id="PR00032">
    <property type="entry name" value="HTHARAC"/>
</dbReference>
<dbReference type="CDD" id="cd06986">
    <property type="entry name" value="cupin_MmsR-like_N"/>
    <property type="match status" value="1"/>
</dbReference>
<protein>
    <submittedName>
        <fullName evidence="5">AraC family transcriptional regulator</fullName>
    </submittedName>
</protein>
<dbReference type="InterPro" id="IPR018060">
    <property type="entry name" value="HTH_AraC"/>
</dbReference>
<evidence type="ECO:0000256" key="3">
    <source>
        <dbReference type="ARBA" id="ARBA00023163"/>
    </source>
</evidence>
<keyword evidence="3" id="KW-0804">Transcription</keyword>
<evidence type="ECO:0000256" key="2">
    <source>
        <dbReference type="ARBA" id="ARBA00023125"/>
    </source>
</evidence>
<dbReference type="RefSeq" id="WP_301625031.1">
    <property type="nucleotide sequence ID" value="NZ_BORS01000002.1"/>
</dbReference>
<organism evidence="5 6">
    <name type="scientific">Paenibacillus apis</name>
    <dbReference type="NCBI Taxonomy" id="1792174"/>
    <lineage>
        <taxon>Bacteria</taxon>
        <taxon>Bacillati</taxon>
        <taxon>Bacillota</taxon>
        <taxon>Bacilli</taxon>
        <taxon>Bacillales</taxon>
        <taxon>Paenibacillaceae</taxon>
        <taxon>Paenibacillus</taxon>
    </lineage>
</organism>
<keyword evidence="1" id="KW-0805">Transcription regulation</keyword>
<dbReference type="Proteomes" id="UP000678895">
    <property type="component" value="Unassembled WGS sequence"/>
</dbReference>
<name>A0A920CLG4_9BACL</name>
<reference evidence="5" key="1">
    <citation type="submission" date="2021-03" db="EMBL/GenBank/DDBJ databases">
        <title>Antimicrobial resistance genes in bacteria isolated from Japanese honey, and their potential for conferring macrolide and lincosamide resistance in the American foulbrood pathogen Paenibacillus larvae.</title>
        <authorList>
            <person name="Okamoto M."/>
            <person name="Kumagai M."/>
            <person name="Kanamori H."/>
            <person name="Takamatsu D."/>
        </authorList>
    </citation>
    <scope>NUCLEOTIDE SEQUENCE</scope>
    <source>
        <strain evidence="5">J41TS4</strain>
    </source>
</reference>
<dbReference type="InterPro" id="IPR009057">
    <property type="entry name" value="Homeodomain-like_sf"/>
</dbReference>
<dbReference type="Gene3D" id="1.10.10.60">
    <property type="entry name" value="Homeodomain-like"/>
    <property type="match status" value="2"/>
</dbReference>
<dbReference type="GO" id="GO:0043565">
    <property type="term" value="F:sequence-specific DNA binding"/>
    <property type="evidence" value="ECO:0007669"/>
    <property type="project" value="InterPro"/>
</dbReference>
<dbReference type="PANTHER" id="PTHR43280">
    <property type="entry name" value="ARAC-FAMILY TRANSCRIPTIONAL REGULATOR"/>
    <property type="match status" value="1"/>
</dbReference>
<dbReference type="Pfam" id="PF02311">
    <property type="entry name" value="AraC_binding"/>
    <property type="match status" value="1"/>
</dbReference>
<dbReference type="InterPro" id="IPR020449">
    <property type="entry name" value="Tscrpt_reg_AraC-type_HTH"/>
</dbReference>
<sequence>MLRTNRAAAPSARNGIDSLGCVLGGHKPPNLHKWGPGIRDVYALHYIIRGKGTYQAKEHLFTIEANESFIIFPETEVCYYPDPDDPWEYVWIEFKGDEAGSLVSLTSMRPDFPVTGKTTVDLFPLFSIIENANAKPFERLRSTAKLRLLLSYYAEYFPSVAMLHSQDYVWAAKEYIANNYWRESLTVTDIVRFVSVERSYLYRLFKEATGMSVSAYVTAFRIERACELLKRSELSVKAVAYSVGYHDQLYFSKVFKKATTFTPSEYKALVAEGVLPAGELTK</sequence>
<dbReference type="EMBL" id="BORS01000002">
    <property type="protein sequence ID" value="GIO41037.1"/>
    <property type="molecule type" value="Genomic_DNA"/>
</dbReference>
<gene>
    <name evidence="5" type="primary">msmR_1</name>
    <name evidence="5" type="ORF">J41TS4_07950</name>
</gene>
<dbReference type="SUPFAM" id="SSF46689">
    <property type="entry name" value="Homeodomain-like"/>
    <property type="match status" value="2"/>
</dbReference>
<evidence type="ECO:0000313" key="5">
    <source>
        <dbReference type="EMBL" id="GIO41037.1"/>
    </source>
</evidence>
<dbReference type="SMART" id="SM00342">
    <property type="entry name" value="HTH_ARAC"/>
    <property type="match status" value="1"/>
</dbReference>
<dbReference type="Gene3D" id="2.60.120.280">
    <property type="entry name" value="Regulatory protein AraC"/>
    <property type="match status" value="1"/>
</dbReference>
<comment type="caution">
    <text evidence="5">The sequence shown here is derived from an EMBL/GenBank/DDBJ whole genome shotgun (WGS) entry which is preliminary data.</text>
</comment>
<dbReference type="AlphaFoldDB" id="A0A920CLG4"/>
<dbReference type="Pfam" id="PF12833">
    <property type="entry name" value="HTH_18"/>
    <property type="match status" value="1"/>
</dbReference>